<evidence type="ECO:0000313" key="2">
    <source>
        <dbReference type="EMBL" id="MPN38701.1"/>
    </source>
</evidence>
<organism evidence="2">
    <name type="scientific">bioreactor metagenome</name>
    <dbReference type="NCBI Taxonomy" id="1076179"/>
    <lineage>
        <taxon>unclassified sequences</taxon>
        <taxon>metagenomes</taxon>
        <taxon>ecological metagenomes</taxon>
    </lineage>
</organism>
<protein>
    <submittedName>
        <fullName evidence="2">Uncharacterized protein</fullName>
    </submittedName>
</protein>
<proteinExistence type="predicted"/>
<keyword evidence="1" id="KW-0472">Membrane</keyword>
<gene>
    <name evidence="2" type="ORF">SDC9_186226</name>
</gene>
<keyword evidence="1" id="KW-0812">Transmembrane</keyword>
<feature type="transmembrane region" description="Helical" evidence="1">
    <location>
        <begin position="20"/>
        <end position="43"/>
    </location>
</feature>
<name>A0A645HI45_9ZZZZ</name>
<evidence type="ECO:0000256" key="1">
    <source>
        <dbReference type="SAM" id="Phobius"/>
    </source>
</evidence>
<reference evidence="2" key="1">
    <citation type="submission" date="2019-08" db="EMBL/GenBank/DDBJ databases">
        <authorList>
            <person name="Kucharzyk K."/>
            <person name="Murdoch R.W."/>
            <person name="Higgins S."/>
            <person name="Loffler F."/>
        </authorList>
    </citation>
    <scope>NUCLEOTIDE SEQUENCE</scope>
</reference>
<dbReference type="AlphaFoldDB" id="A0A645HI45"/>
<accession>A0A645HI45</accession>
<dbReference type="EMBL" id="VSSQ01094088">
    <property type="protein sequence ID" value="MPN38701.1"/>
    <property type="molecule type" value="Genomic_DNA"/>
</dbReference>
<comment type="caution">
    <text evidence="2">The sequence shown here is derived from an EMBL/GenBank/DDBJ whole genome shotgun (WGS) entry which is preliminary data.</text>
</comment>
<keyword evidence="1" id="KW-1133">Transmembrane helix</keyword>
<sequence length="102" mass="11636">MQNVQWPMSIVPIPRANPIFINIIRSATAITISGTIIGMYSILFMNFFPLNSYFFNPNAPIVPMATEITVANTAITIEYQRLPITAELVNNFEYHWVVKPFQ</sequence>